<evidence type="ECO:0000313" key="1">
    <source>
        <dbReference type="EMBL" id="KAI3714857.1"/>
    </source>
</evidence>
<dbReference type="Proteomes" id="UP001055879">
    <property type="component" value="Linkage Group LG07"/>
</dbReference>
<dbReference type="EMBL" id="CM042053">
    <property type="protein sequence ID" value="KAI3714857.1"/>
    <property type="molecule type" value="Genomic_DNA"/>
</dbReference>
<keyword evidence="2" id="KW-1185">Reference proteome</keyword>
<protein>
    <submittedName>
        <fullName evidence="1">Uncharacterized protein</fullName>
    </submittedName>
</protein>
<sequence length="256" mass="29220">MRTNTQAPQMLVVRELIFEQYRKAKENAEAYPYVWASYLIVYGGFGLWVSYRYRKLRNTEDRVRSLQEKLCTLRQDSREREREQEAPLLRLKMYHRPPIKLPGIVMFVSTFTASSKGVQPLYLARAHVASGSPPTRSTENMDHHHPSSHNGMAGIAAFRHRWPPRSRQSAYLASLRSRLQKTNFTSIFAPTTDWVCKQGGGSGGVGTGPGVLGSREGFRSHHVIRENEQECDEDGPYNGEFLAISELRDILHNEEV</sequence>
<evidence type="ECO:0000313" key="2">
    <source>
        <dbReference type="Proteomes" id="UP001055879"/>
    </source>
</evidence>
<comment type="caution">
    <text evidence="1">The sequence shown here is derived from an EMBL/GenBank/DDBJ whole genome shotgun (WGS) entry which is preliminary data.</text>
</comment>
<reference evidence="2" key="1">
    <citation type="journal article" date="2022" name="Mol. Ecol. Resour.">
        <title>The genomes of chicory, endive, great burdock and yacon provide insights into Asteraceae palaeo-polyploidization history and plant inulin production.</title>
        <authorList>
            <person name="Fan W."/>
            <person name="Wang S."/>
            <person name="Wang H."/>
            <person name="Wang A."/>
            <person name="Jiang F."/>
            <person name="Liu H."/>
            <person name="Zhao H."/>
            <person name="Xu D."/>
            <person name="Zhang Y."/>
        </authorList>
    </citation>
    <scope>NUCLEOTIDE SEQUENCE [LARGE SCALE GENOMIC DNA]</scope>
    <source>
        <strain evidence="2">cv. Niubang</strain>
    </source>
</reference>
<gene>
    <name evidence="1" type="ORF">L6452_21817</name>
</gene>
<reference evidence="1 2" key="2">
    <citation type="journal article" date="2022" name="Mol. Ecol. Resour.">
        <title>The genomes of chicory, endive, great burdock and yacon provide insights into Asteraceae paleo-polyploidization history and plant inulin production.</title>
        <authorList>
            <person name="Fan W."/>
            <person name="Wang S."/>
            <person name="Wang H."/>
            <person name="Wang A."/>
            <person name="Jiang F."/>
            <person name="Liu H."/>
            <person name="Zhao H."/>
            <person name="Xu D."/>
            <person name="Zhang Y."/>
        </authorList>
    </citation>
    <scope>NUCLEOTIDE SEQUENCE [LARGE SCALE GENOMIC DNA]</scope>
    <source>
        <strain evidence="2">cv. Niubang</strain>
    </source>
</reference>
<name>A0ACB9AXH4_ARCLA</name>
<organism evidence="1 2">
    <name type="scientific">Arctium lappa</name>
    <name type="common">Greater burdock</name>
    <name type="synonym">Lappa major</name>
    <dbReference type="NCBI Taxonomy" id="4217"/>
    <lineage>
        <taxon>Eukaryota</taxon>
        <taxon>Viridiplantae</taxon>
        <taxon>Streptophyta</taxon>
        <taxon>Embryophyta</taxon>
        <taxon>Tracheophyta</taxon>
        <taxon>Spermatophyta</taxon>
        <taxon>Magnoliopsida</taxon>
        <taxon>eudicotyledons</taxon>
        <taxon>Gunneridae</taxon>
        <taxon>Pentapetalae</taxon>
        <taxon>asterids</taxon>
        <taxon>campanulids</taxon>
        <taxon>Asterales</taxon>
        <taxon>Asteraceae</taxon>
        <taxon>Carduoideae</taxon>
        <taxon>Cardueae</taxon>
        <taxon>Arctiinae</taxon>
        <taxon>Arctium</taxon>
    </lineage>
</organism>
<accession>A0ACB9AXH4</accession>
<proteinExistence type="predicted"/>